<dbReference type="EMBL" id="KN880599">
    <property type="protein sequence ID" value="KIY65221.1"/>
    <property type="molecule type" value="Genomic_DNA"/>
</dbReference>
<dbReference type="Gene3D" id="3.80.10.10">
    <property type="entry name" value="Ribonuclease Inhibitor"/>
    <property type="match status" value="1"/>
</dbReference>
<gene>
    <name evidence="1" type="ORF">CYLTODRAFT_492489</name>
</gene>
<sequence>MSLPLEVWHIILDSIHHSDKHTLLSLALVSRVVYAAVLPVLYFDVQIAGHERQERFYRWIESNDTFNPARYVRQYTIVIIESDAASGKPRTHDPGALARMHHLRKLTIVRGPDVQRYIATDTILHSEDPSWTLPELRELRWTDHGVERDFIRFLSRCPAVESLDLPDWGRVPAPPADILPNLHRLSGECSTVIAFLPERRITDIELTSDFGIESVLSYLVSSPASAARIRSLSFPSSFYPWRLRSLPSMLSYLPHLKQLRICINEFEMAIFQGNVLQRLEKLIVFYAGLIRVDKAYQPHFDARFIHLLSPTPLGRGTTDPCLELWYRKEKMWKQWGRSADEEELEVVYQDVGTRCE</sequence>
<dbReference type="InterPro" id="IPR032675">
    <property type="entry name" value="LRR_dom_sf"/>
</dbReference>
<accession>A0A0D7B6S8</accession>
<dbReference type="Proteomes" id="UP000054007">
    <property type="component" value="Unassembled WGS sequence"/>
</dbReference>
<evidence type="ECO:0000313" key="2">
    <source>
        <dbReference type="Proteomes" id="UP000054007"/>
    </source>
</evidence>
<dbReference type="SUPFAM" id="SSF52047">
    <property type="entry name" value="RNI-like"/>
    <property type="match status" value="1"/>
</dbReference>
<evidence type="ECO:0008006" key="3">
    <source>
        <dbReference type="Google" id="ProtNLM"/>
    </source>
</evidence>
<reference evidence="1 2" key="1">
    <citation type="journal article" date="2015" name="Fungal Genet. Biol.">
        <title>Evolution of novel wood decay mechanisms in Agaricales revealed by the genome sequences of Fistulina hepatica and Cylindrobasidium torrendii.</title>
        <authorList>
            <person name="Floudas D."/>
            <person name="Held B.W."/>
            <person name="Riley R."/>
            <person name="Nagy L.G."/>
            <person name="Koehler G."/>
            <person name="Ransdell A.S."/>
            <person name="Younus H."/>
            <person name="Chow J."/>
            <person name="Chiniquy J."/>
            <person name="Lipzen A."/>
            <person name="Tritt A."/>
            <person name="Sun H."/>
            <person name="Haridas S."/>
            <person name="LaButti K."/>
            <person name="Ohm R.A."/>
            <person name="Kues U."/>
            <person name="Blanchette R.A."/>
            <person name="Grigoriev I.V."/>
            <person name="Minto R.E."/>
            <person name="Hibbett D.S."/>
        </authorList>
    </citation>
    <scope>NUCLEOTIDE SEQUENCE [LARGE SCALE GENOMIC DNA]</scope>
    <source>
        <strain evidence="1 2">FP15055 ss-10</strain>
    </source>
</reference>
<protein>
    <recommendedName>
        <fullName evidence="3">F-box domain-containing protein</fullName>
    </recommendedName>
</protein>
<proteinExistence type="predicted"/>
<dbReference type="AlphaFoldDB" id="A0A0D7B6S8"/>
<organism evidence="1 2">
    <name type="scientific">Cylindrobasidium torrendii FP15055 ss-10</name>
    <dbReference type="NCBI Taxonomy" id="1314674"/>
    <lineage>
        <taxon>Eukaryota</taxon>
        <taxon>Fungi</taxon>
        <taxon>Dikarya</taxon>
        <taxon>Basidiomycota</taxon>
        <taxon>Agaricomycotina</taxon>
        <taxon>Agaricomycetes</taxon>
        <taxon>Agaricomycetidae</taxon>
        <taxon>Agaricales</taxon>
        <taxon>Marasmiineae</taxon>
        <taxon>Physalacriaceae</taxon>
        <taxon>Cylindrobasidium</taxon>
    </lineage>
</organism>
<evidence type="ECO:0000313" key="1">
    <source>
        <dbReference type="EMBL" id="KIY65221.1"/>
    </source>
</evidence>
<dbReference type="OrthoDB" id="3232239at2759"/>
<keyword evidence="2" id="KW-1185">Reference proteome</keyword>
<name>A0A0D7B6S8_9AGAR</name>